<sequence length="134" mass="15331">MHRDRTVLIIDDDEDFRESTETLLESEGYHVVLARSAKDGLSKLEECDPDIIVLDIMMESTEAGYGVNYSIKNLPQYGRWEHVPIVMVSSIDQSPDVRFPRAPEVDLIRPDKYLTKPIDADLFLDTLTKLLQHA</sequence>
<feature type="modified residue" description="4-aspartylphosphate" evidence="2">
    <location>
        <position position="55"/>
    </location>
</feature>
<dbReference type="Pfam" id="PF00072">
    <property type="entry name" value="Response_reg"/>
    <property type="match status" value="1"/>
</dbReference>
<dbReference type="Proteomes" id="UP000739538">
    <property type="component" value="Unassembled WGS sequence"/>
</dbReference>
<dbReference type="SUPFAM" id="SSF52172">
    <property type="entry name" value="CheY-like"/>
    <property type="match status" value="1"/>
</dbReference>
<dbReference type="InterPro" id="IPR001789">
    <property type="entry name" value="Sig_transdc_resp-reg_receiver"/>
</dbReference>
<keyword evidence="1 2" id="KW-0597">Phosphoprotein</keyword>
<evidence type="ECO:0000256" key="1">
    <source>
        <dbReference type="ARBA" id="ARBA00022553"/>
    </source>
</evidence>
<dbReference type="GO" id="GO:0000160">
    <property type="term" value="P:phosphorelay signal transduction system"/>
    <property type="evidence" value="ECO:0007669"/>
    <property type="project" value="InterPro"/>
</dbReference>
<reference evidence="4" key="1">
    <citation type="submission" date="2020-04" db="EMBL/GenBank/DDBJ databases">
        <authorList>
            <person name="Zhang T."/>
        </authorList>
    </citation>
    <scope>NUCLEOTIDE SEQUENCE</scope>
    <source>
        <strain evidence="4">HKST-UBA02</strain>
    </source>
</reference>
<evidence type="ECO:0000313" key="5">
    <source>
        <dbReference type="Proteomes" id="UP000739538"/>
    </source>
</evidence>
<reference evidence="4" key="2">
    <citation type="journal article" date="2021" name="Microbiome">
        <title>Successional dynamics and alternative stable states in a saline activated sludge microbial community over 9 years.</title>
        <authorList>
            <person name="Wang Y."/>
            <person name="Ye J."/>
            <person name="Ju F."/>
            <person name="Liu L."/>
            <person name="Boyd J.A."/>
            <person name="Deng Y."/>
            <person name="Parks D.H."/>
            <person name="Jiang X."/>
            <person name="Yin X."/>
            <person name="Woodcroft B.J."/>
            <person name="Tyson G.W."/>
            <person name="Hugenholtz P."/>
            <person name="Polz M.F."/>
            <person name="Zhang T."/>
        </authorList>
    </citation>
    <scope>NUCLEOTIDE SEQUENCE</scope>
    <source>
        <strain evidence="4">HKST-UBA02</strain>
    </source>
</reference>
<dbReference type="AlphaFoldDB" id="A0A956NHX6"/>
<dbReference type="EMBL" id="JAGQHS010000302">
    <property type="protein sequence ID" value="MCA9759279.1"/>
    <property type="molecule type" value="Genomic_DNA"/>
</dbReference>
<organism evidence="4 5">
    <name type="scientific">Eiseniibacteriota bacterium</name>
    <dbReference type="NCBI Taxonomy" id="2212470"/>
    <lineage>
        <taxon>Bacteria</taxon>
        <taxon>Candidatus Eiseniibacteriota</taxon>
    </lineage>
</organism>
<proteinExistence type="predicted"/>
<evidence type="ECO:0000313" key="4">
    <source>
        <dbReference type="EMBL" id="MCA9759279.1"/>
    </source>
</evidence>
<evidence type="ECO:0000259" key="3">
    <source>
        <dbReference type="PROSITE" id="PS50110"/>
    </source>
</evidence>
<dbReference type="Gene3D" id="3.40.50.2300">
    <property type="match status" value="1"/>
</dbReference>
<dbReference type="InterPro" id="IPR011006">
    <property type="entry name" value="CheY-like_superfamily"/>
</dbReference>
<dbReference type="PANTHER" id="PTHR44591">
    <property type="entry name" value="STRESS RESPONSE REGULATOR PROTEIN 1"/>
    <property type="match status" value="1"/>
</dbReference>
<evidence type="ECO:0000256" key="2">
    <source>
        <dbReference type="PROSITE-ProRule" id="PRU00169"/>
    </source>
</evidence>
<dbReference type="SMART" id="SM00448">
    <property type="entry name" value="REC"/>
    <property type="match status" value="1"/>
</dbReference>
<accession>A0A956NHX6</accession>
<protein>
    <submittedName>
        <fullName evidence="4">Response regulator</fullName>
    </submittedName>
</protein>
<dbReference type="PANTHER" id="PTHR44591:SF3">
    <property type="entry name" value="RESPONSE REGULATORY DOMAIN-CONTAINING PROTEIN"/>
    <property type="match status" value="1"/>
</dbReference>
<dbReference type="PROSITE" id="PS50110">
    <property type="entry name" value="RESPONSE_REGULATORY"/>
    <property type="match status" value="1"/>
</dbReference>
<feature type="domain" description="Response regulatory" evidence="3">
    <location>
        <begin position="6"/>
        <end position="131"/>
    </location>
</feature>
<gene>
    <name evidence="4" type="ORF">KDA27_26035</name>
</gene>
<comment type="caution">
    <text evidence="4">The sequence shown here is derived from an EMBL/GenBank/DDBJ whole genome shotgun (WGS) entry which is preliminary data.</text>
</comment>
<dbReference type="InterPro" id="IPR050595">
    <property type="entry name" value="Bact_response_regulator"/>
</dbReference>
<name>A0A956NHX6_UNCEI</name>